<accession>A0AAF0Y4H6</accession>
<sequence>MSTTLRRCFIALDITPQARTALTSVLDEMHALRGADKRAAQVLSPVPAANLHLTLAFLGDIDDSAVDKLSMVLTAVASTQRPITNTQIDGMGWDGSARRPRLIYAPVSSGRDVFAFAGVLSRLCADLGIGKQEQSPYVPHITLARVDGNAGDPRSVGEWMTAYPPRSWGAIDGSAIVLYESRRDSRQYIPLLRAPLSG</sequence>
<name>A0AAF0Y4H6_9TREE</name>
<keyword evidence="3" id="KW-1185">Reference proteome</keyword>
<evidence type="ECO:0000313" key="2">
    <source>
        <dbReference type="EMBL" id="WOO79985.1"/>
    </source>
</evidence>
<dbReference type="PANTHER" id="PTHR35561:SF1">
    <property type="entry name" value="RNA 2',3'-CYCLIC PHOSPHODIESTERASE"/>
    <property type="match status" value="1"/>
</dbReference>
<protein>
    <submittedName>
        <fullName evidence="2">RNA 2',3'-cyclic phosphodiesterase</fullName>
    </submittedName>
</protein>
<dbReference type="GeneID" id="87806743"/>
<dbReference type="InterPro" id="IPR004175">
    <property type="entry name" value="RNA_CPDase"/>
</dbReference>
<gene>
    <name evidence="2" type="primary">aq_768</name>
    <name evidence="2" type="ORF">LOC62_02G003501</name>
</gene>
<dbReference type="HAMAP" id="MF_01940">
    <property type="entry name" value="RNA_CPDase"/>
    <property type="match status" value="1"/>
</dbReference>
<dbReference type="InterPro" id="IPR009097">
    <property type="entry name" value="Cyclic_Pdiesterase"/>
</dbReference>
<proteinExistence type="inferred from homology"/>
<dbReference type="Pfam" id="PF13563">
    <property type="entry name" value="2_5_RNA_ligase2"/>
    <property type="match status" value="1"/>
</dbReference>
<dbReference type="Proteomes" id="UP000827549">
    <property type="component" value="Chromosome 2"/>
</dbReference>
<dbReference type="AlphaFoldDB" id="A0AAF0Y4H6"/>
<dbReference type="PANTHER" id="PTHR35561">
    <property type="entry name" value="RNA 2',3'-CYCLIC PHOSPHODIESTERASE"/>
    <property type="match status" value="1"/>
</dbReference>
<keyword evidence="1" id="KW-0378">Hydrolase</keyword>
<dbReference type="Gene3D" id="3.90.1140.10">
    <property type="entry name" value="Cyclic phosphodiesterase"/>
    <property type="match status" value="1"/>
</dbReference>
<dbReference type="GO" id="GO:0004113">
    <property type="term" value="F:2',3'-cyclic-nucleotide 3'-phosphodiesterase activity"/>
    <property type="evidence" value="ECO:0007669"/>
    <property type="project" value="InterPro"/>
</dbReference>
<evidence type="ECO:0000313" key="3">
    <source>
        <dbReference type="Proteomes" id="UP000827549"/>
    </source>
</evidence>
<organism evidence="2 3">
    <name type="scientific">Vanrija pseudolonga</name>
    <dbReference type="NCBI Taxonomy" id="143232"/>
    <lineage>
        <taxon>Eukaryota</taxon>
        <taxon>Fungi</taxon>
        <taxon>Dikarya</taxon>
        <taxon>Basidiomycota</taxon>
        <taxon>Agaricomycotina</taxon>
        <taxon>Tremellomycetes</taxon>
        <taxon>Trichosporonales</taxon>
        <taxon>Trichosporonaceae</taxon>
        <taxon>Vanrija</taxon>
    </lineage>
</organism>
<dbReference type="EMBL" id="CP086715">
    <property type="protein sequence ID" value="WOO79985.1"/>
    <property type="molecule type" value="Genomic_DNA"/>
</dbReference>
<dbReference type="SUPFAM" id="SSF55144">
    <property type="entry name" value="LigT-like"/>
    <property type="match status" value="1"/>
</dbReference>
<dbReference type="GO" id="GO:0008664">
    <property type="term" value="F:RNA 2',3'-cyclic 3'-phosphodiesterase activity"/>
    <property type="evidence" value="ECO:0007669"/>
    <property type="project" value="InterPro"/>
</dbReference>
<dbReference type="NCBIfam" id="TIGR02258">
    <property type="entry name" value="2_5_ligase"/>
    <property type="match status" value="1"/>
</dbReference>
<evidence type="ECO:0000256" key="1">
    <source>
        <dbReference type="ARBA" id="ARBA00022801"/>
    </source>
</evidence>
<reference evidence="2" key="1">
    <citation type="submission" date="2023-10" db="EMBL/GenBank/DDBJ databases">
        <authorList>
            <person name="Noh H."/>
        </authorList>
    </citation>
    <scope>NUCLEOTIDE SEQUENCE</scope>
    <source>
        <strain evidence="2">DUCC4014</strain>
    </source>
</reference>
<dbReference type="RefSeq" id="XP_062626017.1">
    <property type="nucleotide sequence ID" value="XM_062770033.1"/>
</dbReference>